<feature type="transmembrane region" description="Helical" evidence="7">
    <location>
        <begin position="98"/>
        <end position="120"/>
    </location>
</feature>
<reference evidence="9 10" key="1">
    <citation type="submission" date="2016-07" db="EMBL/GenBank/DDBJ databases">
        <title>Pervasive Adenine N6-methylation of Active Genes in Fungi.</title>
        <authorList>
            <consortium name="DOE Joint Genome Institute"/>
            <person name="Mondo S.J."/>
            <person name="Dannebaum R.O."/>
            <person name="Kuo R.C."/>
            <person name="Labutti K."/>
            <person name="Haridas S."/>
            <person name="Kuo A."/>
            <person name="Salamov A."/>
            <person name="Ahrendt S.R."/>
            <person name="Lipzen A."/>
            <person name="Sullivan W."/>
            <person name="Andreopoulos W.B."/>
            <person name="Clum A."/>
            <person name="Lindquist E."/>
            <person name="Daum C."/>
            <person name="Ramamoorthy G.K."/>
            <person name="Gryganskyi A."/>
            <person name="Culley D."/>
            <person name="Magnuson J.K."/>
            <person name="James T.Y."/>
            <person name="O'Malley M.A."/>
            <person name="Stajich J.E."/>
            <person name="Spatafora J.W."/>
            <person name="Visel A."/>
            <person name="Grigoriev I.V."/>
        </authorList>
    </citation>
    <scope>NUCLEOTIDE SEQUENCE [LARGE SCALE GENOMIC DNA]</scope>
    <source>
        <strain evidence="9 10">NRRL 1336</strain>
    </source>
</reference>
<gene>
    <name evidence="9" type="ORF">BCR42DRAFT_372799</name>
</gene>
<evidence type="ECO:0000313" key="9">
    <source>
        <dbReference type="EMBL" id="ORZ19018.1"/>
    </source>
</evidence>
<dbReference type="InterPro" id="IPR003807">
    <property type="entry name" value="DUF202"/>
</dbReference>
<organism evidence="9 10">
    <name type="scientific">Absidia repens</name>
    <dbReference type="NCBI Taxonomy" id="90262"/>
    <lineage>
        <taxon>Eukaryota</taxon>
        <taxon>Fungi</taxon>
        <taxon>Fungi incertae sedis</taxon>
        <taxon>Mucoromycota</taxon>
        <taxon>Mucoromycotina</taxon>
        <taxon>Mucoromycetes</taxon>
        <taxon>Mucorales</taxon>
        <taxon>Cunninghamellaceae</taxon>
        <taxon>Absidia</taxon>
    </lineage>
</organism>
<dbReference type="Pfam" id="PF02656">
    <property type="entry name" value="DUF202"/>
    <property type="match status" value="1"/>
</dbReference>
<dbReference type="AlphaFoldDB" id="A0A1X2IML8"/>
<dbReference type="InterPro" id="IPR052053">
    <property type="entry name" value="IM_YidH-like"/>
</dbReference>
<evidence type="ECO:0000256" key="4">
    <source>
        <dbReference type="ARBA" id="ARBA00022989"/>
    </source>
</evidence>
<keyword evidence="10" id="KW-1185">Reference proteome</keyword>
<evidence type="ECO:0000256" key="6">
    <source>
        <dbReference type="SAM" id="MobiDB-lite"/>
    </source>
</evidence>
<dbReference type="Proteomes" id="UP000193560">
    <property type="component" value="Unassembled WGS sequence"/>
</dbReference>
<feature type="transmembrane region" description="Helical" evidence="7">
    <location>
        <begin position="140"/>
        <end position="160"/>
    </location>
</feature>
<evidence type="ECO:0000256" key="3">
    <source>
        <dbReference type="ARBA" id="ARBA00022692"/>
    </source>
</evidence>
<dbReference type="PANTHER" id="PTHR34187">
    <property type="entry name" value="FGR18P"/>
    <property type="match status" value="1"/>
</dbReference>
<dbReference type="EMBL" id="MCGE01000008">
    <property type="protein sequence ID" value="ORZ19018.1"/>
    <property type="molecule type" value="Genomic_DNA"/>
</dbReference>
<evidence type="ECO:0000256" key="2">
    <source>
        <dbReference type="ARBA" id="ARBA00022475"/>
    </source>
</evidence>
<dbReference type="OrthoDB" id="199599at2759"/>
<sequence length="202" mass="22124">MNQTSKSYNAIPQSSSCSNDCHSLSCHDDHDEHTPLLRQRSTHSSSSTCDEVPAQKQEPNSPIYTFSLTSLIERASLSVYLENKGSVARDHLANERTYLAWLRTSLSLISVGVALTQLFRLDKNHHGGGGGGGLDELLRSGRFVGLMFVVLGILFVLFAISRYFHAQQAMIKGSFPASRGIVLLASSSVTIAVIILFMIIIR</sequence>
<accession>A0A1X2IML8</accession>
<name>A0A1X2IML8_9FUNG</name>
<protein>
    <recommendedName>
        <fullName evidence="8">DUF202 domain-containing protein</fullName>
    </recommendedName>
</protein>
<evidence type="ECO:0000256" key="5">
    <source>
        <dbReference type="ARBA" id="ARBA00023136"/>
    </source>
</evidence>
<evidence type="ECO:0000256" key="7">
    <source>
        <dbReference type="SAM" id="Phobius"/>
    </source>
</evidence>
<evidence type="ECO:0000259" key="8">
    <source>
        <dbReference type="Pfam" id="PF02656"/>
    </source>
</evidence>
<keyword evidence="4 7" id="KW-1133">Transmembrane helix</keyword>
<keyword evidence="3 7" id="KW-0812">Transmembrane</keyword>
<proteinExistence type="predicted"/>
<evidence type="ECO:0000313" key="10">
    <source>
        <dbReference type="Proteomes" id="UP000193560"/>
    </source>
</evidence>
<dbReference type="GO" id="GO:0005886">
    <property type="term" value="C:plasma membrane"/>
    <property type="evidence" value="ECO:0007669"/>
    <property type="project" value="UniProtKB-SubCell"/>
</dbReference>
<comment type="caution">
    <text evidence="9">The sequence shown here is derived from an EMBL/GenBank/DDBJ whole genome shotgun (WGS) entry which is preliminary data.</text>
</comment>
<feature type="transmembrane region" description="Helical" evidence="7">
    <location>
        <begin position="181"/>
        <end position="201"/>
    </location>
</feature>
<feature type="domain" description="DUF202" evidence="8">
    <location>
        <begin position="89"/>
        <end position="168"/>
    </location>
</feature>
<dbReference type="PANTHER" id="PTHR34187:SF2">
    <property type="entry name" value="DUF202 DOMAIN-CONTAINING PROTEIN"/>
    <property type="match status" value="1"/>
</dbReference>
<feature type="region of interest" description="Disordered" evidence="6">
    <location>
        <begin position="37"/>
        <end position="61"/>
    </location>
</feature>
<comment type="subcellular location">
    <subcellularLocation>
        <location evidence="1">Cell membrane</location>
        <topology evidence="1">Multi-pass membrane protein</topology>
    </subcellularLocation>
</comment>
<keyword evidence="2" id="KW-1003">Cell membrane</keyword>
<evidence type="ECO:0000256" key="1">
    <source>
        <dbReference type="ARBA" id="ARBA00004651"/>
    </source>
</evidence>
<keyword evidence="5 7" id="KW-0472">Membrane</keyword>